<proteinExistence type="inferred from homology"/>
<evidence type="ECO:0000256" key="11">
    <source>
        <dbReference type="ARBA" id="ARBA00023136"/>
    </source>
</evidence>
<feature type="domain" description="Glycosyltransferase family 18 catalytic" evidence="14">
    <location>
        <begin position="25"/>
        <end position="143"/>
    </location>
</feature>
<sequence length="147" mass="17431">MALQFLLRIEIPRIENTVHFMNDYFQMERILSGLLKLMFDNELNYKFIRTRITLLWPKWLSAYNELMIKWPKVVSLQQKLNIIMYMGFLSMEFGFKLGQLSSTGGPLGELVQWSDLIAELYLLGHSLMICTEVRTLNNCIHFYNDRI</sequence>
<name>A0A0R3R0J7_9BILA</name>
<keyword evidence="16" id="KW-1185">Reference proteome</keyword>
<dbReference type="GO" id="GO:0000139">
    <property type="term" value="C:Golgi membrane"/>
    <property type="evidence" value="ECO:0007669"/>
    <property type="project" value="UniProtKB-SubCell"/>
</dbReference>
<dbReference type="PANTHER" id="PTHR15075:SF2">
    <property type="entry name" value="ALPHA-1,6-MANNOSYLGLYCOPROTEIN 6-BETA-N-ACETYLGLUCOSAMINYLTRANSFERASE"/>
    <property type="match status" value="1"/>
</dbReference>
<dbReference type="Proteomes" id="UP000280834">
    <property type="component" value="Unassembled WGS sequence"/>
</dbReference>
<evidence type="ECO:0000256" key="1">
    <source>
        <dbReference type="ARBA" id="ARBA00004323"/>
    </source>
</evidence>
<dbReference type="PANTHER" id="PTHR15075">
    <property type="entry name" value="ALPHA-MANNOSIDE BETA-1,6-N-ACETYLGLUCOSAMINYLTRANSFERASE"/>
    <property type="match status" value="1"/>
</dbReference>
<evidence type="ECO:0000313" key="17">
    <source>
        <dbReference type="WBParaSite" id="BTMF_0001353401-mRNA-1"/>
    </source>
</evidence>
<keyword evidence="9" id="KW-1133">Transmembrane helix</keyword>
<evidence type="ECO:0000256" key="12">
    <source>
        <dbReference type="ARBA" id="ARBA00023180"/>
    </source>
</evidence>
<dbReference type="STRING" id="42155.A0A0R3R0J7"/>
<keyword evidence="6" id="KW-0808">Transferase</keyword>
<dbReference type="Pfam" id="PF15024">
    <property type="entry name" value="Glyco_transf_18"/>
    <property type="match status" value="1"/>
</dbReference>
<dbReference type="UniPathway" id="UPA00378"/>
<dbReference type="EC" id="2.4.1.155" evidence="4"/>
<gene>
    <name evidence="15" type="ORF">BTMF_LOCUS11536</name>
</gene>
<dbReference type="InterPro" id="IPR026116">
    <property type="entry name" value="GT18_cat"/>
</dbReference>
<comment type="subcellular location">
    <subcellularLocation>
        <location evidence="1">Golgi apparatus membrane</location>
        <topology evidence="1">Single-pass type II membrane protein</topology>
    </subcellularLocation>
</comment>
<dbReference type="AlphaFoldDB" id="A0A0R3R0J7"/>
<keyword evidence="11" id="KW-0472">Membrane</keyword>
<keyword evidence="10" id="KW-0333">Golgi apparatus</keyword>
<organism evidence="17">
    <name type="scientific">Brugia timori</name>
    <dbReference type="NCBI Taxonomy" id="42155"/>
    <lineage>
        <taxon>Eukaryota</taxon>
        <taxon>Metazoa</taxon>
        <taxon>Ecdysozoa</taxon>
        <taxon>Nematoda</taxon>
        <taxon>Chromadorea</taxon>
        <taxon>Rhabditida</taxon>
        <taxon>Spirurina</taxon>
        <taxon>Spiruromorpha</taxon>
        <taxon>Filarioidea</taxon>
        <taxon>Onchocercidae</taxon>
        <taxon>Brugia</taxon>
    </lineage>
</organism>
<keyword evidence="12" id="KW-0325">Glycoprotein</keyword>
<accession>A0A0R3R0J7</accession>
<evidence type="ECO:0000256" key="10">
    <source>
        <dbReference type="ARBA" id="ARBA00023034"/>
    </source>
</evidence>
<evidence type="ECO:0000256" key="4">
    <source>
        <dbReference type="ARBA" id="ARBA00012671"/>
    </source>
</evidence>
<dbReference type="EMBL" id="UZAG01018392">
    <property type="protein sequence ID" value="VDO39387.1"/>
    <property type="molecule type" value="Genomic_DNA"/>
</dbReference>
<evidence type="ECO:0000259" key="14">
    <source>
        <dbReference type="Pfam" id="PF15024"/>
    </source>
</evidence>
<protein>
    <recommendedName>
        <fullName evidence="4">alpha-1,6-mannosyl-glycoprotein 6-beta-N-acetylglucosaminyltransferase</fullName>
        <ecNumber evidence="4">2.4.1.155</ecNumber>
    </recommendedName>
</protein>
<reference evidence="15 16" key="2">
    <citation type="submission" date="2018-11" db="EMBL/GenBank/DDBJ databases">
        <authorList>
            <consortium name="Pathogen Informatics"/>
        </authorList>
    </citation>
    <scope>NUCLEOTIDE SEQUENCE [LARGE SCALE GENOMIC DNA]</scope>
</reference>
<evidence type="ECO:0000313" key="16">
    <source>
        <dbReference type="Proteomes" id="UP000280834"/>
    </source>
</evidence>
<evidence type="ECO:0000256" key="13">
    <source>
        <dbReference type="ARBA" id="ARBA00048243"/>
    </source>
</evidence>
<evidence type="ECO:0000256" key="6">
    <source>
        <dbReference type="ARBA" id="ARBA00022679"/>
    </source>
</evidence>
<evidence type="ECO:0000256" key="3">
    <source>
        <dbReference type="ARBA" id="ARBA00007477"/>
    </source>
</evidence>
<comment type="pathway">
    <text evidence="2">Protein modification; protein glycosylation.</text>
</comment>
<dbReference type="GO" id="GO:0006487">
    <property type="term" value="P:protein N-linked glycosylation"/>
    <property type="evidence" value="ECO:0007669"/>
    <property type="project" value="TreeGrafter"/>
</dbReference>
<evidence type="ECO:0000256" key="2">
    <source>
        <dbReference type="ARBA" id="ARBA00004922"/>
    </source>
</evidence>
<keyword evidence="7" id="KW-0812">Transmembrane</keyword>
<keyword evidence="5" id="KW-0328">Glycosyltransferase</keyword>
<reference evidence="17" key="1">
    <citation type="submission" date="2017-02" db="UniProtKB">
        <authorList>
            <consortium name="WormBaseParasite"/>
        </authorList>
    </citation>
    <scope>IDENTIFICATION</scope>
</reference>
<evidence type="ECO:0000256" key="8">
    <source>
        <dbReference type="ARBA" id="ARBA00022968"/>
    </source>
</evidence>
<evidence type="ECO:0000256" key="9">
    <source>
        <dbReference type="ARBA" id="ARBA00022989"/>
    </source>
</evidence>
<comment type="similarity">
    <text evidence="3">Belongs to the glycosyltransferase 18 family.</text>
</comment>
<evidence type="ECO:0000313" key="15">
    <source>
        <dbReference type="EMBL" id="VDO39387.1"/>
    </source>
</evidence>
<comment type="catalytic activity">
    <reaction evidence="13">
        <text>N(4)-{beta-D-GlcNAc-(1-&gt;2)-[beta-D-GlcNAc-(1-&gt;4)]-alpha-D-Man-(1-&gt;3)-[beta-D-GlcNAc-(1-&gt;2)-alpha-D-Man-(1-&gt;6)]-beta-D-Man-(1-&gt;4)-beta-D-GlcNAc-(1-&gt;4)-beta-D-GlcNAc}-L-asparaginyl-[protein] + UDP-N-acetyl-alpha-D-glucosamine = N(4)-{beta-D-GlcNAc-(1-&gt;2)-[beta-D-GlcNAc-(1-&gt;4)]-alpha-D-Man-(1-&gt;3)-[beta-D-GlcNAc-(1-&gt;2)-[beta-D-GlcNAc-(1-&gt;6)]-alpha-D-Man-(1-&gt;6)]-beta-D-Man-(1-&gt;4)-beta-D-GlcNAc-(1-&gt;4)-beta-D-GlcNAc}-L-asparaginyl-[protein] + UDP + H(+)</text>
        <dbReference type="Rhea" id="RHEA:16921"/>
        <dbReference type="Rhea" id="RHEA-COMP:14374"/>
        <dbReference type="Rhea" id="RHEA-COMP:14377"/>
        <dbReference type="ChEBI" id="CHEBI:15378"/>
        <dbReference type="ChEBI" id="CHEBI:57705"/>
        <dbReference type="ChEBI" id="CHEBI:58223"/>
        <dbReference type="ChEBI" id="CHEBI:139507"/>
        <dbReference type="ChEBI" id="CHEBI:139510"/>
        <dbReference type="EC" id="2.4.1.155"/>
    </reaction>
</comment>
<dbReference type="InterPro" id="IPR052105">
    <property type="entry name" value="MGAT5_Glycosyltransferase"/>
</dbReference>
<evidence type="ECO:0000256" key="7">
    <source>
        <dbReference type="ARBA" id="ARBA00022692"/>
    </source>
</evidence>
<dbReference type="GO" id="GO:0030144">
    <property type="term" value="F:alpha-1,6-mannosylglycoprotein 6-beta-N-acetylglucosaminyltransferase activity"/>
    <property type="evidence" value="ECO:0007669"/>
    <property type="project" value="UniProtKB-EC"/>
</dbReference>
<evidence type="ECO:0000256" key="5">
    <source>
        <dbReference type="ARBA" id="ARBA00022676"/>
    </source>
</evidence>
<dbReference type="WBParaSite" id="BTMF_0001353401-mRNA-1">
    <property type="protein sequence ID" value="BTMF_0001353401-mRNA-1"/>
    <property type="gene ID" value="BTMF_0001353401"/>
</dbReference>
<keyword evidence="8" id="KW-0735">Signal-anchor</keyword>